<comment type="caution">
    <text evidence="2">The sequence shown here is derived from an EMBL/GenBank/DDBJ whole genome shotgun (WGS) entry which is preliminary data.</text>
</comment>
<gene>
    <name evidence="2" type="ORF">ACFSX9_12005</name>
</gene>
<proteinExistence type="predicted"/>
<dbReference type="EMBL" id="JBHUOL010000018">
    <property type="protein sequence ID" value="MFD2909453.1"/>
    <property type="molecule type" value="Genomic_DNA"/>
</dbReference>
<dbReference type="PANTHER" id="PTHR37461:SF1">
    <property type="entry name" value="ANTI-SIGMA-K FACTOR RSKA"/>
    <property type="match status" value="1"/>
</dbReference>
<dbReference type="RefSeq" id="WP_379807981.1">
    <property type="nucleotide sequence ID" value="NZ_JBHUOL010000018.1"/>
</dbReference>
<keyword evidence="3" id="KW-1185">Reference proteome</keyword>
<dbReference type="Pfam" id="PF10099">
    <property type="entry name" value="RskA_C"/>
    <property type="match status" value="1"/>
</dbReference>
<dbReference type="InterPro" id="IPR018764">
    <property type="entry name" value="RskA_C"/>
</dbReference>
<protein>
    <submittedName>
        <fullName evidence="2">Anti-sigma factor domain-containing protein</fullName>
    </submittedName>
</protein>
<feature type="domain" description="Anti-sigma K factor RskA C-terminal" evidence="1">
    <location>
        <begin position="94"/>
        <end position="251"/>
    </location>
</feature>
<organism evidence="2 3">
    <name type="scientific">Flavobacterium ardleyense</name>
    <dbReference type="NCBI Taxonomy" id="2038737"/>
    <lineage>
        <taxon>Bacteria</taxon>
        <taxon>Pseudomonadati</taxon>
        <taxon>Bacteroidota</taxon>
        <taxon>Flavobacteriia</taxon>
        <taxon>Flavobacteriales</taxon>
        <taxon>Flavobacteriaceae</taxon>
        <taxon>Flavobacterium</taxon>
    </lineage>
</organism>
<evidence type="ECO:0000313" key="3">
    <source>
        <dbReference type="Proteomes" id="UP001597549"/>
    </source>
</evidence>
<accession>A0ABW5ZBG4</accession>
<evidence type="ECO:0000313" key="2">
    <source>
        <dbReference type="EMBL" id="MFD2909453.1"/>
    </source>
</evidence>
<dbReference type="PANTHER" id="PTHR37461">
    <property type="entry name" value="ANTI-SIGMA-K FACTOR RSKA"/>
    <property type="match status" value="1"/>
</dbReference>
<dbReference type="Proteomes" id="UP001597549">
    <property type="component" value="Unassembled WGS sequence"/>
</dbReference>
<name>A0ABW5ZBG4_9FLAO</name>
<sequence length="261" mass="28595">MNSKEYIESGILELYVFGTLSEQEMEEVNQMATQHTEVKDEITAIERAVINLSYGIAPHLSAANFDKIRNQLLDKQKVVQLQPKAPWTQYMGWAAAAVFVLGMGVQFYKLNESNSIIDNLAVERTKLQESVVDLELKNKESDEVLAVLRDNGSVSVALAGQQVNPDAYAKAYYNKTTKSVYIDASGLPEPPKGMVYQVWALQLEPVLTPTSIGLLDTYASSTTKVIKVDNAEAPQAFGITLEPAGGSAGPTMEQLYTLGKV</sequence>
<evidence type="ECO:0000259" key="1">
    <source>
        <dbReference type="Pfam" id="PF10099"/>
    </source>
</evidence>
<reference evidence="3" key="1">
    <citation type="journal article" date="2019" name="Int. J. Syst. Evol. Microbiol.">
        <title>The Global Catalogue of Microorganisms (GCM) 10K type strain sequencing project: providing services to taxonomists for standard genome sequencing and annotation.</title>
        <authorList>
            <consortium name="The Broad Institute Genomics Platform"/>
            <consortium name="The Broad Institute Genome Sequencing Center for Infectious Disease"/>
            <person name="Wu L."/>
            <person name="Ma J."/>
        </authorList>
    </citation>
    <scope>NUCLEOTIDE SEQUENCE [LARGE SCALE GENOMIC DNA]</scope>
    <source>
        <strain evidence="3">KCTC 52644</strain>
    </source>
</reference>
<dbReference type="InterPro" id="IPR051474">
    <property type="entry name" value="Anti-sigma-K/W_factor"/>
</dbReference>